<protein>
    <submittedName>
        <fullName evidence="7">Uncharacterized protein</fullName>
    </submittedName>
</protein>
<sequence length="286" mass="32294">MTFRNRGEKEILSLPFSRAIRQIRANGTELYSPTVGIYNRCIKLFGRNHCGNFNMEGLATDSSVFPGCWKASLFFMALGLTVMGITVVAALLGCCLQSVGRKSIFNLAGVAQAVAGTFPILFVSLLALTALNFRRNNLSARDDLVSGRMGRREGAENLRHGRLRILPRELYSRLGVLLRGLRRDADVRLRGVQQPGREIDGERQSPGQDERRQEPNMPRVNSDCDRGETEQSHDGFFGDKFYNENHTRPIPRMNSKCHQQILYAQRTLALTPRFYISRIRDLLAYA</sequence>
<evidence type="ECO:0000256" key="1">
    <source>
        <dbReference type="ARBA" id="ARBA00004141"/>
    </source>
</evidence>
<feature type="transmembrane region" description="Helical" evidence="6">
    <location>
        <begin position="105"/>
        <end position="131"/>
    </location>
</feature>
<organism evidence="7 8">
    <name type="scientific">Trichomalopsis sarcophagae</name>
    <dbReference type="NCBI Taxonomy" id="543379"/>
    <lineage>
        <taxon>Eukaryota</taxon>
        <taxon>Metazoa</taxon>
        <taxon>Ecdysozoa</taxon>
        <taxon>Arthropoda</taxon>
        <taxon>Hexapoda</taxon>
        <taxon>Insecta</taxon>
        <taxon>Pterygota</taxon>
        <taxon>Neoptera</taxon>
        <taxon>Endopterygota</taxon>
        <taxon>Hymenoptera</taxon>
        <taxon>Apocrita</taxon>
        <taxon>Proctotrupomorpha</taxon>
        <taxon>Chalcidoidea</taxon>
        <taxon>Pteromalidae</taxon>
        <taxon>Pteromalinae</taxon>
        <taxon>Trichomalopsis</taxon>
    </lineage>
</organism>
<comment type="caution">
    <text evidence="7">The sequence shown here is derived from an EMBL/GenBank/DDBJ whole genome shotgun (WGS) entry which is preliminary data.</text>
</comment>
<dbReference type="Pfam" id="PF10242">
    <property type="entry name" value="L_HMGIC_fpl"/>
    <property type="match status" value="1"/>
</dbReference>
<evidence type="ECO:0000256" key="6">
    <source>
        <dbReference type="SAM" id="Phobius"/>
    </source>
</evidence>
<reference evidence="7 8" key="1">
    <citation type="journal article" date="2017" name="Curr. Biol.">
        <title>The Evolution of Venom by Co-option of Single-Copy Genes.</title>
        <authorList>
            <person name="Martinson E.O."/>
            <person name="Mrinalini"/>
            <person name="Kelkar Y.D."/>
            <person name="Chang C.H."/>
            <person name="Werren J.H."/>
        </authorList>
    </citation>
    <scope>NUCLEOTIDE SEQUENCE [LARGE SCALE GENOMIC DNA]</scope>
    <source>
        <strain evidence="7 8">Alberta</strain>
        <tissue evidence="7">Whole body</tissue>
    </source>
</reference>
<keyword evidence="8" id="KW-1185">Reference proteome</keyword>
<evidence type="ECO:0000256" key="5">
    <source>
        <dbReference type="SAM" id="MobiDB-lite"/>
    </source>
</evidence>
<evidence type="ECO:0000256" key="2">
    <source>
        <dbReference type="ARBA" id="ARBA00022692"/>
    </source>
</evidence>
<dbReference type="AlphaFoldDB" id="A0A232F4H8"/>
<feature type="compositionally biased region" description="Basic and acidic residues" evidence="5">
    <location>
        <begin position="197"/>
        <end position="214"/>
    </location>
</feature>
<name>A0A232F4H8_9HYME</name>
<dbReference type="OrthoDB" id="10048434at2759"/>
<evidence type="ECO:0000256" key="4">
    <source>
        <dbReference type="ARBA" id="ARBA00023136"/>
    </source>
</evidence>
<feature type="region of interest" description="Disordered" evidence="5">
    <location>
        <begin position="192"/>
        <end position="237"/>
    </location>
</feature>
<dbReference type="STRING" id="543379.A0A232F4H8"/>
<keyword evidence="2 6" id="KW-0812">Transmembrane</keyword>
<accession>A0A232F4H8</accession>
<keyword evidence="4 6" id="KW-0472">Membrane</keyword>
<dbReference type="InterPro" id="IPR019372">
    <property type="entry name" value="LHFPL"/>
</dbReference>
<dbReference type="Proteomes" id="UP000215335">
    <property type="component" value="Unassembled WGS sequence"/>
</dbReference>
<dbReference type="GO" id="GO:0016020">
    <property type="term" value="C:membrane"/>
    <property type="evidence" value="ECO:0007669"/>
    <property type="project" value="UniProtKB-SubCell"/>
</dbReference>
<keyword evidence="3 6" id="KW-1133">Transmembrane helix</keyword>
<evidence type="ECO:0000313" key="7">
    <source>
        <dbReference type="EMBL" id="OXU25736.1"/>
    </source>
</evidence>
<feature type="compositionally biased region" description="Basic and acidic residues" evidence="5">
    <location>
        <begin position="222"/>
        <end position="237"/>
    </location>
</feature>
<feature type="transmembrane region" description="Helical" evidence="6">
    <location>
        <begin position="73"/>
        <end position="99"/>
    </location>
</feature>
<dbReference type="EMBL" id="NNAY01000957">
    <property type="protein sequence ID" value="OXU25736.1"/>
    <property type="molecule type" value="Genomic_DNA"/>
</dbReference>
<evidence type="ECO:0000313" key="8">
    <source>
        <dbReference type="Proteomes" id="UP000215335"/>
    </source>
</evidence>
<comment type="subcellular location">
    <subcellularLocation>
        <location evidence="1">Membrane</location>
        <topology evidence="1">Multi-pass membrane protein</topology>
    </subcellularLocation>
</comment>
<proteinExistence type="predicted"/>
<gene>
    <name evidence="7" type="ORF">TSAR_012405</name>
</gene>
<evidence type="ECO:0000256" key="3">
    <source>
        <dbReference type="ARBA" id="ARBA00022989"/>
    </source>
</evidence>